<reference evidence="5 6" key="1">
    <citation type="submission" date="2024-04" db="EMBL/GenBank/DDBJ databases">
        <authorList>
            <person name="Rising A."/>
            <person name="Reimegard J."/>
            <person name="Sonavane S."/>
            <person name="Akerstrom W."/>
            <person name="Nylinder S."/>
            <person name="Hedman E."/>
            <person name="Kallberg Y."/>
        </authorList>
    </citation>
    <scope>NUCLEOTIDE SEQUENCE [LARGE SCALE GENOMIC DNA]</scope>
</reference>
<evidence type="ECO:0000256" key="3">
    <source>
        <dbReference type="ARBA" id="ARBA00022737"/>
    </source>
</evidence>
<sequence length="324" mass="36522">MRKLNMKLLLLVFCLTLTRCMCQNSCPSKEDINPCSCSVGVDQKPWMSCEGLTSAAALKNVVKGMKNYKFSTFNIEKSNIGVLEADTFLGLKIRSLNILFSNITSISEMPHRPPFLGLESSLESLEIRDAFISEENPLFRLSLSHLKKLTFLQFEGNVISILGNDWFESGPYGLKEVYLLDTYTKKVGSHVFSALNQLRKISLTGGSISEISRDMFPIPATFLEAIDFSNNKISTLPKDIFSKMPSLTEVFLDNNAFTAIDEINYTLVWSQLSHVFYLGNPLKCDENMKWIFKSRLPESLQGTCASPPSLQYRPLSNLTLEDFE</sequence>
<keyword evidence="1" id="KW-0433">Leucine-rich repeat</keyword>
<proteinExistence type="predicted"/>
<evidence type="ECO:0000256" key="4">
    <source>
        <dbReference type="SAM" id="SignalP"/>
    </source>
</evidence>
<dbReference type="Proteomes" id="UP001497382">
    <property type="component" value="Unassembled WGS sequence"/>
</dbReference>
<dbReference type="SUPFAM" id="SSF52058">
    <property type="entry name" value="L domain-like"/>
    <property type="match status" value="1"/>
</dbReference>
<dbReference type="PANTHER" id="PTHR24369:SF210">
    <property type="entry name" value="CHAOPTIN-RELATED"/>
    <property type="match status" value="1"/>
</dbReference>
<feature type="signal peptide" evidence="4">
    <location>
        <begin position="1"/>
        <end position="22"/>
    </location>
</feature>
<comment type="caution">
    <text evidence="5">The sequence shown here is derived from an EMBL/GenBank/DDBJ whole genome shotgun (WGS) entry which is preliminary data.</text>
</comment>
<dbReference type="Pfam" id="PF13306">
    <property type="entry name" value="LRR_5"/>
    <property type="match status" value="1"/>
</dbReference>
<evidence type="ECO:0000313" key="6">
    <source>
        <dbReference type="Proteomes" id="UP001497382"/>
    </source>
</evidence>
<organism evidence="5 6">
    <name type="scientific">Larinioides sclopetarius</name>
    <dbReference type="NCBI Taxonomy" id="280406"/>
    <lineage>
        <taxon>Eukaryota</taxon>
        <taxon>Metazoa</taxon>
        <taxon>Ecdysozoa</taxon>
        <taxon>Arthropoda</taxon>
        <taxon>Chelicerata</taxon>
        <taxon>Arachnida</taxon>
        <taxon>Araneae</taxon>
        <taxon>Araneomorphae</taxon>
        <taxon>Entelegynae</taxon>
        <taxon>Araneoidea</taxon>
        <taxon>Araneidae</taxon>
        <taxon>Larinioides</taxon>
    </lineage>
</organism>
<protein>
    <submittedName>
        <fullName evidence="5">Uncharacterized protein</fullName>
    </submittedName>
</protein>
<keyword evidence="6" id="KW-1185">Reference proteome</keyword>
<name>A0AAV2AM70_9ARAC</name>
<keyword evidence="2 4" id="KW-0732">Signal</keyword>
<dbReference type="InterPro" id="IPR032675">
    <property type="entry name" value="LRR_dom_sf"/>
</dbReference>
<dbReference type="GO" id="GO:0005886">
    <property type="term" value="C:plasma membrane"/>
    <property type="evidence" value="ECO:0007669"/>
    <property type="project" value="TreeGrafter"/>
</dbReference>
<dbReference type="Gene3D" id="3.80.10.10">
    <property type="entry name" value="Ribonuclease Inhibitor"/>
    <property type="match status" value="1"/>
</dbReference>
<dbReference type="PANTHER" id="PTHR24369">
    <property type="entry name" value="ANTIGEN BSP, PUTATIVE-RELATED"/>
    <property type="match status" value="1"/>
</dbReference>
<dbReference type="InterPro" id="IPR050541">
    <property type="entry name" value="LRR_TM_domain-containing"/>
</dbReference>
<evidence type="ECO:0000256" key="2">
    <source>
        <dbReference type="ARBA" id="ARBA00022729"/>
    </source>
</evidence>
<keyword evidence="3" id="KW-0677">Repeat</keyword>
<dbReference type="EMBL" id="CAXIEN010000185">
    <property type="protein sequence ID" value="CAL1284952.1"/>
    <property type="molecule type" value="Genomic_DNA"/>
</dbReference>
<feature type="chain" id="PRO_5043886634" evidence="4">
    <location>
        <begin position="23"/>
        <end position="324"/>
    </location>
</feature>
<evidence type="ECO:0000256" key="1">
    <source>
        <dbReference type="ARBA" id="ARBA00022614"/>
    </source>
</evidence>
<accession>A0AAV2AM70</accession>
<dbReference type="AlphaFoldDB" id="A0AAV2AM70"/>
<gene>
    <name evidence="5" type="ORF">LARSCL_LOCUS13418</name>
</gene>
<evidence type="ECO:0000313" key="5">
    <source>
        <dbReference type="EMBL" id="CAL1284952.1"/>
    </source>
</evidence>
<dbReference type="InterPro" id="IPR026906">
    <property type="entry name" value="LRR_5"/>
</dbReference>